<dbReference type="PANTHER" id="PTHR43833">
    <property type="entry name" value="POTASSIUM CHANNEL PROTEIN 2-RELATED-RELATED"/>
    <property type="match status" value="1"/>
</dbReference>
<evidence type="ECO:0000256" key="6">
    <source>
        <dbReference type="ARBA" id="ARBA00023065"/>
    </source>
</evidence>
<dbReference type="NCBIfam" id="NF007039">
    <property type="entry name" value="PRK09496.3-2"/>
    <property type="match status" value="1"/>
</dbReference>
<evidence type="ECO:0000256" key="3">
    <source>
        <dbReference type="ARBA" id="ARBA00022538"/>
    </source>
</evidence>
<dbReference type="GO" id="GO:0015079">
    <property type="term" value="F:potassium ion transmembrane transporter activity"/>
    <property type="evidence" value="ECO:0007669"/>
    <property type="project" value="InterPro"/>
</dbReference>
<dbReference type="InterPro" id="IPR003148">
    <property type="entry name" value="RCK_N"/>
</dbReference>
<dbReference type="Gene3D" id="3.30.70.1450">
    <property type="entry name" value="Regulator of K+ conductance, C-terminal domain"/>
    <property type="match status" value="2"/>
</dbReference>
<feature type="domain" description="RCK C-terminal" evidence="8">
    <location>
        <begin position="367"/>
        <end position="448"/>
    </location>
</feature>
<dbReference type="STRING" id="1048983.EL17_22935"/>
<dbReference type="GO" id="GO:0005886">
    <property type="term" value="C:plasma membrane"/>
    <property type="evidence" value="ECO:0007669"/>
    <property type="project" value="InterPro"/>
</dbReference>
<proteinExistence type="predicted"/>
<dbReference type="PRINTS" id="PR00335">
    <property type="entry name" value="KUPTAKETRKA"/>
</dbReference>
<organism evidence="9 10">
    <name type="scientific">Anditalea andensis</name>
    <dbReference type="NCBI Taxonomy" id="1048983"/>
    <lineage>
        <taxon>Bacteria</taxon>
        <taxon>Pseudomonadati</taxon>
        <taxon>Bacteroidota</taxon>
        <taxon>Cytophagia</taxon>
        <taxon>Cytophagales</taxon>
        <taxon>Cytophagaceae</taxon>
        <taxon>Anditalea</taxon>
    </lineage>
</organism>
<dbReference type="InterPro" id="IPR006036">
    <property type="entry name" value="K_uptake_TrkA"/>
</dbReference>
<dbReference type="Pfam" id="PF02254">
    <property type="entry name" value="TrkA_N"/>
    <property type="match status" value="2"/>
</dbReference>
<evidence type="ECO:0000313" key="9">
    <source>
        <dbReference type="EMBL" id="KEO75877.1"/>
    </source>
</evidence>
<dbReference type="NCBIfam" id="NF007038">
    <property type="entry name" value="PRK09496.2-6"/>
    <property type="match status" value="1"/>
</dbReference>
<evidence type="ECO:0000259" key="8">
    <source>
        <dbReference type="PROSITE" id="PS51202"/>
    </source>
</evidence>
<dbReference type="PROSITE" id="PS51202">
    <property type="entry name" value="RCK_C"/>
    <property type="match status" value="2"/>
</dbReference>
<keyword evidence="5" id="KW-0520">NAD</keyword>
<evidence type="ECO:0000256" key="1">
    <source>
        <dbReference type="ARBA" id="ARBA00017378"/>
    </source>
</evidence>
<name>A0A074LPL8_9BACT</name>
<dbReference type="PROSITE" id="PS51201">
    <property type="entry name" value="RCK_N"/>
    <property type="match status" value="2"/>
</dbReference>
<dbReference type="SUPFAM" id="SSF51735">
    <property type="entry name" value="NAD(P)-binding Rossmann-fold domains"/>
    <property type="match status" value="2"/>
</dbReference>
<dbReference type="Pfam" id="PF02080">
    <property type="entry name" value="TrkA_C"/>
    <property type="match status" value="2"/>
</dbReference>
<accession>A0A074LPL8</accession>
<feature type="domain" description="RCK N-terminal" evidence="7">
    <location>
        <begin position="232"/>
        <end position="348"/>
    </location>
</feature>
<dbReference type="Proteomes" id="UP000027821">
    <property type="component" value="Unassembled WGS sequence"/>
</dbReference>
<protein>
    <recommendedName>
        <fullName evidence="1">Trk system potassium uptake protein TrkA</fullName>
    </recommendedName>
</protein>
<keyword evidence="10" id="KW-1185">Reference proteome</keyword>
<dbReference type="InterPro" id="IPR036291">
    <property type="entry name" value="NAD(P)-bd_dom_sf"/>
</dbReference>
<feature type="domain" description="RCK N-terminal" evidence="7">
    <location>
        <begin position="2"/>
        <end position="123"/>
    </location>
</feature>
<dbReference type="NCBIfam" id="NF007031">
    <property type="entry name" value="PRK09496.1-2"/>
    <property type="match status" value="1"/>
</dbReference>
<comment type="caution">
    <text evidence="9">The sequence shown here is derived from an EMBL/GenBank/DDBJ whole genome shotgun (WGS) entry which is preliminary data.</text>
</comment>
<dbReference type="SUPFAM" id="SSF116726">
    <property type="entry name" value="TrkA C-terminal domain-like"/>
    <property type="match status" value="2"/>
</dbReference>
<feature type="domain" description="RCK C-terminal" evidence="8">
    <location>
        <begin position="143"/>
        <end position="227"/>
    </location>
</feature>
<gene>
    <name evidence="9" type="ORF">EL17_22935</name>
</gene>
<evidence type="ECO:0000313" key="10">
    <source>
        <dbReference type="Proteomes" id="UP000027821"/>
    </source>
</evidence>
<dbReference type="RefSeq" id="WP_035068906.1">
    <property type="nucleotide sequence ID" value="NZ_JMIH01000004.1"/>
</dbReference>
<dbReference type="eggNOG" id="COG0569">
    <property type="taxonomic scope" value="Bacteria"/>
</dbReference>
<reference evidence="9 10" key="1">
    <citation type="submission" date="2014-04" db="EMBL/GenBank/DDBJ databases">
        <title>Characterization and application of a salt tolerant electro-active bacterium.</title>
        <authorList>
            <person name="Yang L."/>
            <person name="Wei S."/>
            <person name="Tay Q.X.M."/>
        </authorList>
    </citation>
    <scope>NUCLEOTIDE SEQUENCE [LARGE SCALE GENOMIC DNA]</scope>
    <source>
        <strain evidence="9 10">LY1</strain>
    </source>
</reference>
<evidence type="ECO:0000259" key="7">
    <source>
        <dbReference type="PROSITE" id="PS51201"/>
    </source>
</evidence>
<dbReference type="InterPro" id="IPR006037">
    <property type="entry name" value="RCK_C"/>
</dbReference>
<dbReference type="InterPro" id="IPR036721">
    <property type="entry name" value="RCK_C_sf"/>
</dbReference>
<evidence type="ECO:0000256" key="5">
    <source>
        <dbReference type="ARBA" id="ARBA00023027"/>
    </source>
</evidence>
<dbReference type="AlphaFoldDB" id="A0A074LPL8"/>
<dbReference type="EMBL" id="JMIH01000004">
    <property type="protein sequence ID" value="KEO75877.1"/>
    <property type="molecule type" value="Genomic_DNA"/>
</dbReference>
<keyword evidence="6" id="KW-0406">Ion transport</keyword>
<keyword evidence="4" id="KW-0630">Potassium</keyword>
<keyword evidence="3" id="KW-0633">Potassium transport</keyword>
<evidence type="ECO:0000256" key="2">
    <source>
        <dbReference type="ARBA" id="ARBA00022448"/>
    </source>
</evidence>
<sequence>MGMNIVIAGAGDMGYHLAEQLSFENKDIILIDTEKDILDNISSRLDVLTIWGDSASIDILRKANVNQASLVLAVTTSEKTNLVTAMLAKQLGAKKVVARVRNHDYLDVNNQEYFRNLGIDSIISPSMLCSTEIVKMMKNSTFSDVFEFEGGKLNVVGLTLDRYSPLINKRLSDSSTDPIFEDIRIIAIIRDQITLIPKGDTIIRNNDHVFFISNKKAVDSIKKLIRHKEINIKNVMMIGGDDLAFSTAIKLEAHYRLTLIHKDKERCKWLSERLSNSLVIHGDYKNVDLLIEEGLEEMDGFLALTESSETNIITSLSAKNHGVYKTIAHVDTREYIHISHSIGVDSLINKKLVAANQVSRYLRKGNVEAISGIYGVEAEFVQYVVTKNNRLTKKPLMELHFPNTAIVAGVIRGEEVFIPDGTFTLEINDKAIVFALPEAKPILDKLFH</sequence>
<dbReference type="PANTHER" id="PTHR43833:SF5">
    <property type="entry name" value="TRK SYSTEM POTASSIUM UPTAKE PROTEIN TRKA"/>
    <property type="match status" value="1"/>
</dbReference>
<evidence type="ECO:0000256" key="4">
    <source>
        <dbReference type="ARBA" id="ARBA00022958"/>
    </source>
</evidence>
<dbReference type="Gene3D" id="3.40.50.720">
    <property type="entry name" value="NAD(P)-binding Rossmann-like Domain"/>
    <property type="match status" value="2"/>
</dbReference>
<dbReference type="OrthoDB" id="9775180at2"/>
<dbReference type="InterPro" id="IPR050721">
    <property type="entry name" value="Trk_Ktr_HKT_K-transport"/>
</dbReference>
<keyword evidence="2" id="KW-0813">Transport</keyword>